<dbReference type="Proteomes" id="UP000703269">
    <property type="component" value="Unassembled WGS sequence"/>
</dbReference>
<keyword evidence="2" id="KW-1185">Reference proteome</keyword>
<gene>
    <name evidence="1" type="ORF">PsYK624_156880</name>
</gene>
<dbReference type="AlphaFoldDB" id="A0A9P3GQR3"/>
<name>A0A9P3GQR3_9APHY</name>
<sequence>MYAALGTRPDIAFAVNRLSQYQSNPSTTHLAAAHRVLRYLRGTSHLRLCLGHDDQYEDDLVSFTDADFAGDKDNSVSTSGWAYLLGRGAVSWSSRKQRSVAGDTFGAEYFAANEAVKQLKWLEIFAEQIEHPLNKPVSLHCDNKSAVDASRAPNVKHRTKHVRVHAHSVHESFVNGLVELVRIPGVDNPADVLTKPLPAEAHARHIATLGLVPYRLAKGEC</sequence>
<dbReference type="PANTHER" id="PTHR11439">
    <property type="entry name" value="GAG-POL-RELATED RETROTRANSPOSON"/>
    <property type="match status" value="1"/>
</dbReference>
<dbReference type="EMBL" id="BPQB01000109">
    <property type="protein sequence ID" value="GJE99426.1"/>
    <property type="molecule type" value="Genomic_DNA"/>
</dbReference>
<organism evidence="1 2">
    <name type="scientific">Phanerochaete sordida</name>
    <dbReference type="NCBI Taxonomy" id="48140"/>
    <lineage>
        <taxon>Eukaryota</taxon>
        <taxon>Fungi</taxon>
        <taxon>Dikarya</taxon>
        <taxon>Basidiomycota</taxon>
        <taxon>Agaricomycotina</taxon>
        <taxon>Agaricomycetes</taxon>
        <taxon>Polyporales</taxon>
        <taxon>Phanerochaetaceae</taxon>
        <taxon>Phanerochaete</taxon>
    </lineage>
</organism>
<accession>A0A9P3GQR3</accession>
<protein>
    <submittedName>
        <fullName evidence="1">Ty1/Copia family ribonuclease HI</fullName>
    </submittedName>
</protein>
<evidence type="ECO:0000313" key="1">
    <source>
        <dbReference type="EMBL" id="GJE99426.1"/>
    </source>
</evidence>
<dbReference type="OrthoDB" id="3261476at2759"/>
<reference evidence="1 2" key="1">
    <citation type="submission" date="2021-08" db="EMBL/GenBank/DDBJ databases">
        <title>Draft Genome Sequence of Phanerochaete sordida strain YK-624.</title>
        <authorList>
            <person name="Mori T."/>
            <person name="Dohra H."/>
            <person name="Suzuki T."/>
            <person name="Kawagishi H."/>
            <person name="Hirai H."/>
        </authorList>
    </citation>
    <scope>NUCLEOTIDE SEQUENCE [LARGE SCALE GENOMIC DNA]</scope>
    <source>
        <strain evidence="1 2">YK-624</strain>
    </source>
</reference>
<comment type="caution">
    <text evidence="1">The sequence shown here is derived from an EMBL/GenBank/DDBJ whole genome shotgun (WGS) entry which is preliminary data.</text>
</comment>
<dbReference type="PANTHER" id="PTHR11439:SF483">
    <property type="entry name" value="PEPTIDE SYNTHASE GLIP-LIKE, PUTATIVE (AFU_ORTHOLOGUE AFUA_3G12920)-RELATED"/>
    <property type="match status" value="1"/>
</dbReference>
<dbReference type="CDD" id="cd09272">
    <property type="entry name" value="RNase_HI_RT_Ty1"/>
    <property type="match status" value="1"/>
</dbReference>
<evidence type="ECO:0000313" key="2">
    <source>
        <dbReference type="Proteomes" id="UP000703269"/>
    </source>
</evidence>
<proteinExistence type="predicted"/>